<dbReference type="Proteomes" id="UP000437068">
    <property type="component" value="Unassembled WGS sequence"/>
</dbReference>
<dbReference type="AlphaFoldDB" id="A0A6A4DKG4"/>
<evidence type="ECO:0000313" key="2">
    <source>
        <dbReference type="EMBL" id="KAE9113025.1"/>
    </source>
</evidence>
<name>A0A6A4DKG4_9STRA</name>
<dbReference type="Proteomes" id="UP000488956">
    <property type="component" value="Unassembled WGS sequence"/>
</dbReference>
<evidence type="ECO:0000313" key="6">
    <source>
        <dbReference type="Proteomes" id="UP000488956"/>
    </source>
</evidence>
<gene>
    <name evidence="3" type="ORF">PF001_g10393</name>
    <name evidence="2" type="ORF">PF007_g10873</name>
    <name evidence="1" type="ORF">PF010_g10340</name>
</gene>
<protein>
    <submittedName>
        <fullName evidence="3">Uncharacterized protein</fullName>
    </submittedName>
</protein>
<evidence type="ECO:0000313" key="4">
    <source>
        <dbReference type="Proteomes" id="UP000437068"/>
    </source>
</evidence>
<dbReference type="EMBL" id="QXGE01000523">
    <property type="protein sequence ID" value="KAE9310033.1"/>
    <property type="molecule type" value="Genomic_DNA"/>
</dbReference>
<dbReference type="EMBL" id="QXFX01000520">
    <property type="protein sequence ID" value="KAE9112721.1"/>
    <property type="molecule type" value="Genomic_DNA"/>
</dbReference>
<dbReference type="Proteomes" id="UP000441208">
    <property type="component" value="Unassembled WGS sequence"/>
</dbReference>
<accession>A0A6A4DKG4</accession>
<evidence type="ECO:0000313" key="3">
    <source>
        <dbReference type="EMBL" id="KAE9310033.1"/>
    </source>
</evidence>
<comment type="caution">
    <text evidence="3">The sequence shown here is derived from an EMBL/GenBank/DDBJ whole genome shotgun (WGS) entry which is preliminary data.</text>
</comment>
<proteinExistence type="predicted"/>
<evidence type="ECO:0000313" key="5">
    <source>
        <dbReference type="Proteomes" id="UP000441208"/>
    </source>
</evidence>
<sequence length="43" mass="4676">MVHSNAEIAARKTSQALVKISSEQKKVIVTAMCGDVADFIRTQ</sequence>
<reference evidence="4 5" key="1">
    <citation type="submission" date="2018-08" db="EMBL/GenBank/DDBJ databases">
        <title>Genomic investigation of the strawberry pathogen Phytophthora fragariae indicates pathogenicity is determined by transcriptional variation in three key races.</title>
        <authorList>
            <person name="Adams T.M."/>
            <person name="Armitage A.D."/>
            <person name="Sobczyk M.K."/>
            <person name="Bates H.J."/>
            <person name="Dunwell J.M."/>
            <person name="Nellist C.F."/>
            <person name="Harrison R.J."/>
        </authorList>
    </citation>
    <scope>NUCLEOTIDE SEQUENCE [LARGE SCALE GENOMIC DNA]</scope>
    <source>
        <strain evidence="3 4">A4</strain>
        <strain evidence="2 5">NOV-71</strain>
        <strain evidence="1 6">ONT-3</strain>
    </source>
</reference>
<organism evidence="3 4">
    <name type="scientific">Phytophthora fragariae</name>
    <dbReference type="NCBI Taxonomy" id="53985"/>
    <lineage>
        <taxon>Eukaryota</taxon>
        <taxon>Sar</taxon>
        <taxon>Stramenopiles</taxon>
        <taxon>Oomycota</taxon>
        <taxon>Peronosporomycetes</taxon>
        <taxon>Peronosporales</taxon>
        <taxon>Peronosporaceae</taxon>
        <taxon>Phytophthora</taxon>
    </lineage>
</organism>
<dbReference type="EMBL" id="QXFZ01000529">
    <property type="protein sequence ID" value="KAE9113025.1"/>
    <property type="molecule type" value="Genomic_DNA"/>
</dbReference>
<evidence type="ECO:0000313" key="1">
    <source>
        <dbReference type="EMBL" id="KAE9112721.1"/>
    </source>
</evidence>